<dbReference type="GO" id="GO:0004519">
    <property type="term" value="F:endonuclease activity"/>
    <property type="evidence" value="ECO:0007669"/>
    <property type="project" value="UniProtKB-KW"/>
</dbReference>
<evidence type="ECO:0000256" key="3">
    <source>
        <dbReference type="ARBA" id="ARBA00022723"/>
    </source>
</evidence>
<keyword evidence="2" id="KW-0540">Nuclease</keyword>
<dbReference type="Gene3D" id="3.40.570.10">
    <property type="entry name" value="Extracellular Endonuclease, subunit A"/>
    <property type="match status" value="1"/>
</dbReference>
<gene>
    <name evidence="7" type="ORF">ATE37_08925</name>
</gene>
<dbReference type="GO" id="GO:0003676">
    <property type="term" value="F:nucleic acid binding"/>
    <property type="evidence" value="ECO:0007669"/>
    <property type="project" value="InterPro"/>
</dbReference>
<keyword evidence="4" id="KW-0378">Hydrolase</keyword>
<evidence type="ECO:0000259" key="6">
    <source>
        <dbReference type="SMART" id="SM00892"/>
    </source>
</evidence>
<comment type="similarity">
    <text evidence="1">Belongs to the DNA/RNA non-specific endonuclease family.</text>
</comment>
<keyword evidence="4" id="KW-0255">Endonuclease</keyword>
<dbReference type="Proteomes" id="UP000192532">
    <property type="component" value="Unassembled WGS sequence"/>
</dbReference>
<dbReference type="InterPro" id="IPR018524">
    <property type="entry name" value="DNA/RNA_endonuclease_AS"/>
</dbReference>
<evidence type="ECO:0000256" key="2">
    <source>
        <dbReference type="ARBA" id="ARBA00022722"/>
    </source>
</evidence>
<sequence length="274" mass="30007">MNKKTRQTLIGLLLFLLLAAGSYYIKQMQTAPNTPRTKVSQKKQASEAPSQELAESVLTESIKNQIKGDLEWNGAGAFVVNGNKTNLDAKVSSKPYADNKTKTVGKETVPTVANAILSKATRQYKNREETGNGSTSWTPSGWHQVKNLKGAYTHAVDRGHLLGYALIGGLDGFDASTSNPKNIAVQTAWANQAQAEDSTGQNYYESLVRKALDQNKRVRYRVTLHYATNEDLVPSASQIEAKSSDGELEFNVLIPNVQKGIQLDYRTGQVTVTD</sequence>
<feature type="region of interest" description="Disordered" evidence="5">
    <location>
        <begin position="31"/>
        <end position="52"/>
    </location>
</feature>
<evidence type="ECO:0000256" key="4">
    <source>
        <dbReference type="ARBA" id="ARBA00022759"/>
    </source>
</evidence>
<dbReference type="RefSeq" id="WP_084868667.1">
    <property type="nucleotide sequence ID" value="NZ_LNVH01000006.1"/>
</dbReference>
<accession>A0A1X0WYH8</accession>
<evidence type="ECO:0000313" key="8">
    <source>
        <dbReference type="Proteomes" id="UP000192532"/>
    </source>
</evidence>
<dbReference type="SMART" id="SM00892">
    <property type="entry name" value="Endonuclease_NS"/>
    <property type="match status" value="1"/>
</dbReference>
<evidence type="ECO:0000313" key="7">
    <source>
        <dbReference type="EMBL" id="ORJ31865.1"/>
    </source>
</evidence>
<comment type="caution">
    <text evidence="7">The sequence shown here is derived from an EMBL/GenBank/DDBJ whole genome shotgun (WGS) entry which is preliminary data.</text>
</comment>
<evidence type="ECO:0000256" key="1">
    <source>
        <dbReference type="ARBA" id="ARBA00010052"/>
    </source>
</evidence>
<proteinExistence type="inferred from homology"/>
<protein>
    <submittedName>
        <fullName evidence="7">DNA-entry nuclease</fullName>
    </submittedName>
</protein>
<keyword evidence="3" id="KW-0479">Metal-binding</keyword>
<dbReference type="AlphaFoldDB" id="A0A1X0WYH8"/>
<organism evidence="7 8">
    <name type="scientific">Streptococcus oralis subsp. tigurinus</name>
    <dbReference type="NCBI Taxonomy" id="1077464"/>
    <lineage>
        <taxon>Bacteria</taxon>
        <taxon>Bacillati</taxon>
        <taxon>Bacillota</taxon>
        <taxon>Bacilli</taxon>
        <taxon>Lactobacillales</taxon>
        <taxon>Streptococcaceae</taxon>
        <taxon>Streptococcus</taxon>
    </lineage>
</organism>
<dbReference type="GO" id="GO:0046872">
    <property type="term" value="F:metal ion binding"/>
    <property type="evidence" value="ECO:0007669"/>
    <property type="project" value="UniProtKB-KW"/>
</dbReference>
<dbReference type="InterPro" id="IPR001604">
    <property type="entry name" value="Endo_G_ENPP1-like_dom"/>
</dbReference>
<dbReference type="InterPro" id="IPR044929">
    <property type="entry name" value="DNA/RNA_non-sp_Endonuclease_sf"/>
</dbReference>
<dbReference type="PROSITE" id="PS01070">
    <property type="entry name" value="NUCLEASE_NON_SPEC"/>
    <property type="match status" value="1"/>
</dbReference>
<dbReference type="EMBL" id="LNVH01000006">
    <property type="protein sequence ID" value="ORJ31865.1"/>
    <property type="molecule type" value="Genomic_DNA"/>
</dbReference>
<feature type="domain" description="DNA/RNA non-specific endonuclease/pyrophosphatase/phosphodiesterase" evidence="6">
    <location>
        <begin position="95"/>
        <end position="272"/>
    </location>
</feature>
<reference evidence="7 8" key="1">
    <citation type="journal article" date="2016" name="PLoS ONE">
        <title>Comparative Genomics Analysis of Streptococcus tigurinus Strains Identifies Genetic Elements Specifically and Uniquely Present in Highly Virulent Strains.</title>
        <authorList>
            <person name="Diene S.M."/>
            <person name="Francois P."/>
            <person name="Zbinden A."/>
            <person name="Entenza J.M."/>
            <person name="Resch G."/>
        </authorList>
    </citation>
    <scope>NUCLEOTIDE SEQUENCE [LARGE SCALE GENOMIC DNA]</scope>
    <source>
        <strain evidence="7 8">859</strain>
    </source>
</reference>
<dbReference type="GO" id="GO:0016787">
    <property type="term" value="F:hydrolase activity"/>
    <property type="evidence" value="ECO:0007669"/>
    <property type="project" value="InterPro"/>
</dbReference>
<name>A0A1X0WYH8_STROR</name>
<dbReference type="Pfam" id="PF01223">
    <property type="entry name" value="Endonuclease_NS"/>
    <property type="match status" value="1"/>
</dbReference>
<evidence type="ECO:0000256" key="5">
    <source>
        <dbReference type="SAM" id="MobiDB-lite"/>
    </source>
</evidence>